<sequence>MPHWQYGKASDRCAHDAISPIGSILYSEFHNQFGPMITYEVPDKRFTNTGLFEQIASYIIPKPELMARQVTITSGNFRVVGYPIQIENNERKKYERNSFMFNLCFVFNIDAEVRPYEPVIKKLGDYLRTVEVETAFLSNEASKATLPVLMTKMLTDLNGLGRCSVEINLSNTLFLKVVPPDRGAGPVVHDYDVPVLLSDSSHGGLVGDLTTRQVVPLIDGVKNVHQISEEVDADPDLVKSCIQNLMFYAIVRVVPAFNTANVHRVTPGLQQFVCDPLLQQECIRTVARDSNDLPSLRDLMMLFGDMQIGVTVKSLLSRHSNIASKIDERKLCDFGVIHGFIRRVYKYPLYTRYNQATAKSATAIRMFNGTFHTDEIQQKLDLTVKDLDERIEQDQLICVCWK</sequence>
<dbReference type="GO" id="GO:0005096">
    <property type="term" value="F:GTPase activator activity"/>
    <property type="evidence" value="ECO:0007669"/>
    <property type="project" value="TreeGrafter"/>
</dbReference>
<evidence type="ECO:0000256" key="1">
    <source>
        <dbReference type="ARBA" id="ARBA00008433"/>
    </source>
</evidence>
<dbReference type="GO" id="GO:0010508">
    <property type="term" value="P:positive regulation of autophagy"/>
    <property type="evidence" value="ECO:0007669"/>
    <property type="project" value="TreeGrafter"/>
</dbReference>
<dbReference type="PANTHER" id="PTHR12991">
    <property type="entry name" value="NITROGEN PERMEASE REGULATOR 2/TUMOR SUPPRESSOR CANDIDATE 4"/>
    <property type="match status" value="1"/>
</dbReference>
<dbReference type="InterPro" id="IPR009348">
    <property type="entry name" value="NPR2-like"/>
</dbReference>
<dbReference type="GO" id="GO:0034198">
    <property type="term" value="P:cellular response to amino acid starvation"/>
    <property type="evidence" value="ECO:0007669"/>
    <property type="project" value="TreeGrafter"/>
</dbReference>
<dbReference type="OrthoDB" id="338854at2759"/>
<evidence type="ECO:0000313" key="3">
    <source>
        <dbReference type="Proteomes" id="UP000192578"/>
    </source>
</evidence>
<gene>
    <name evidence="2" type="ORF">BV898_05339</name>
</gene>
<reference evidence="3" key="1">
    <citation type="submission" date="2017-01" db="EMBL/GenBank/DDBJ databases">
        <title>Comparative genomics of anhydrobiosis in the tardigrade Hypsibius dujardini.</title>
        <authorList>
            <person name="Yoshida Y."/>
            <person name="Koutsovoulos G."/>
            <person name="Laetsch D."/>
            <person name="Stevens L."/>
            <person name="Kumar S."/>
            <person name="Horikawa D."/>
            <person name="Ishino K."/>
            <person name="Komine S."/>
            <person name="Tomita M."/>
            <person name="Blaxter M."/>
            <person name="Arakawa K."/>
        </authorList>
    </citation>
    <scope>NUCLEOTIDE SEQUENCE [LARGE SCALE GENOMIC DNA]</scope>
    <source>
        <strain evidence="3">Z151</strain>
    </source>
</reference>
<protein>
    <submittedName>
        <fullName evidence="2">Nitrogen permease regulator 2-like protein</fullName>
    </submittedName>
</protein>
<accession>A0A1W0WZX3</accession>
<organism evidence="2 3">
    <name type="scientific">Hypsibius exemplaris</name>
    <name type="common">Freshwater tardigrade</name>
    <dbReference type="NCBI Taxonomy" id="2072580"/>
    <lineage>
        <taxon>Eukaryota</taxon>
        <taxon>Metazoa</taxon>
        <taxon>Ecdysozoa</taxon>
        <taxon>Tardigrada</taxon>
        <taxon>Eutardigrada</taxon>
        <taxon>Parachela</taxon>
        <taxon>Hypsibioidea</taxon>
        <taxon>Hypsibiidae</taxon>
        <taxon>Hypsibius</taxon>
    </lineage>
</organism>
<dbReference type="Proteomes" id="UP000192578">
    <property type="component" value="Unassembled WGS sequence"/>
</dbReference>
<dbReference type="GO" id="GO:0005774">
    <property type="term" value="C:vacuolar membrane"/>
    <property type="evidence" value="ECO:0007669"/>
    <property type="project" value="TreeGrafter"/>
</dbReference>
<dbReference type="GO" id="GO:1990130">
    <property type="term" value="C:GATOR1 complex"/>
    <property type="evidence" value="ECO:0007669"/>
    <property type="project" value="TreeGrafter"/>
</dbReference>
<dbReference type="Pfam" id="PF06218">
    <property type="entry name" value="NPR2"/>
    <property type="match status" value="2"/>
</dbReference>
<comment type="caution">
    <text evidence="2">The sequence shown here is derived from an EMBL/GenBank/DDBJ whole genome shotgun (WGS) entry which is preliminary data.</text>
</comment>
<comment type="similarity">
    <text evidence="1">Belongs to the NPR2 family.</text>
</comment>
<dbReference type="AlphaFoldDB" id="A0A1W0WZX3"/>
<proteinExistence type="inferred from homology"/>
<keyword evidence="3" id="KW-1185">Reference proteome</keyword>
<dbReference type="PANTHER" id="PTHR12991:SF10">
    <property type="entry name" value="GATOR COMPLEX PROTEIN NPRL2"/>
    <property type="match status" value="1"/>
</dbReference>
<dbReference type="EMBL" id="MTYJ01000028">
    <property type="protein sequence ID" value="OQV20760.1"/>
    <property type="molecule type" value="Genomic_DNA"/>
</dbReference>
<dbReference type="GO" id="GO:1904262">
    <property type="term" value="P:negative regulation of TORC1 signaling"/>
    <property type="evidence" value="ECO:0007669"/>
    <property type="project" value="TreeGrafter"/>
</dbReference>
<name>A0A1W0WZX3_HYPEX</name>
<evidence type="ECO:0000313" key="2">
    <source>
        <dbReference type="EMBL" id="OQV20760.1"/>
    </source>
</evidence>